<dbReference type="OMA" id="CCNRIYP"/>
<evidence type="ECO:0000256" key="4">
    <source>
        <dbReference type="PROSITE-ProRule" id="PRU00601"/>
    </source>
</evidence>
<dbReference type="AlphaFoldDB" id="B6K475"/>
<accession>B6K475</accession>
<dbReference type="InterPro" id="IPR008913">
    <property type="entry name" value="Znf_CHY"/>
</dbReference>
<name>B6K475_SCHJY</name>
<feature type="compositionally biased region" description="Acidic residues" evidence="5">
    <location>
        <begin position="184"/>
        <end position="200"/>
    </location>
</feature>
<keyword evidence="2 4" id="KW-0863">Zinc-finger</keyword>
<dbReference type="RefSeq" id="XP_002174575.2">
    <property type="nucleotide sequence ID" value="XM_002174539.2"/>
</dbReference>
<dbReference type="VEuPathDB" id="FungiDB:SJAG_03428"/>
<evidence type="ECO:0000313" key="8">
    <source>
        <dbReference type="Proteomes" id="UP000001744"/>
    </source>
</evidence>
<dbReference type="JaponicusDB" id="SJAG_03428"/>
<dbReference type="PROSITE" id="PS51266">
    <property type="entry name" value="ZF_CHY"/>
    <property type="match status" value="1"/>
</dbReference>
<sequence>MDWQKQVNVFQRRMGANIINANSEVFLVCASDFGDICMIVSKIDIHKISFVLSDEHKDVEEEINTLLLDHSFLEHRTLLSVYNYLIYNWDRLAKDHEQREREKGDTITKTEENINVEKKDDAKDYESIAKRSSLSEKLKKLDITDQDSSFTKAKDTQYLTKKVSLGTLNGELQNDLHEIKEQDTDTDGDENDNEDEDDTAFGDQNTTKTEEEEDMVMICSELTGLNMVNIGLMRFPTLKLVVKCSRCRYGTECSVQKKFTGVCSRCTFNFVLQWKMGDIHAHSTRAGTLRALGCVPLDLLPLNAQCTCLECVDEVIVLINGLSSAQKMTKFCVHCTKNLSVEFQTADFHLLKLRTGSQKVNTKSAKKFSKQNLGIVRGKPLPNNGACAHYRKSHRWFRFSCCNRIYPCCECHDMDQDHPHEQANRIICGFCSMESLYTPSKPCPHCGNFTTRQQLSAFWEGGKGMRDRVRMSRKDPRKYKRL</sequence>
<gene>
    <name evidence="7" type="ORF">SJAG_03428</name>
</gene>
<dbReference type="OrthoDB" id="10253329at2759"/>
<protein>
    <submittedName>
        <fullName evidence="7">Zf-CHY type zinc finger protein</fullName>
    </submittedName>
</protein>
<organism evidence="7 8">
    <name type="scientific">Schizosaccharomyces japonicus (strain yFS275 / FY16936)</name>
    <name type="common">Fission yeast</name>
    <dbReference type="NCBI Taxonomy" id="402676"/>
    <lineage>
        <taxon>Eukaryota</taxon>
        <taxon>Fungi</taxon>
        <taxon>Dikarya</taxon>
        <taxon>Ascomycota</taxon>
        <taxon>Taphrinomycotina</taxon>
        <taxon>Schizosaccharomycetes</taxon>
        <taxon>Schizosaccharomycetales</taxon>
        <taxon>Schizosaccharomycetaceae</taxon>
        <taxon>Schizosaccharomyces</taxon>
    </lineage>
</organism>
<evidence type="ECO:0000256" key="1">
    <source>
        <dbReference type="ARBA" id="ARBA00022723"/>
    </source>
</evidence>
<dbReference type="eggNOG" id="KOG1940">
    <property type="taxonomic scope" value="Eukaryota"/>
</dbReference>
<dbReference type="Proteomes" id="UP000001744">
    <property type="component" value="Unassembled WGS sequence"/>
</dbReference>
<evidence type="ECO:0000259" key="6">
    <source>
        <dbReference type="PROSITE" id="PS51266"/>
    </source>
</evidence>
<keyword evidence="8" id="KW-1185">Reference proteome</keyword>
<keyword evidence="1" id="KW-0479">Metal-binding</keyword>
<dbReference type="HOGENOM" id="CLU_562786_0_0_1"/>
<dbReference type="GO" id="GO:0008270">
    <property type="term" value="F:zinc ion binding"/>
    <property type="evidence" value="ECO:0007669"/>
    <property type="project" value="UniProtKB-KW"/>
</dbReference>
<evidence type="ECO:0000256" key="3">
    <source>
        <dbReference type="ARBA" id="ARBA00022833"/>
    </source>
</evidence>
<dbReference type="Pfam" id="PF05495">
    <property type="entry name" value="zf-CHY"/>
    <property type="match status" value="1"/>
</dbReference>
<dbReference type="EMBL" id="KE651167">
    <property type="protein sequence ID" value="EEB08282.2"/>
    <property type="molecule type" value="Genomic_DNA"/>
</dbReference>
<reference evidence="7 8" key="1">
    <citation type="journal article" date="2011" name="Science">
        <title>Comparative functional genomics of the fission yeasts.</title>
        <authorList>
            <person name="Rhind N."/>
            <person name="Chen Z."/>
            <person name="Yassour M."/>
            <person name="Thompson D.A."/>
            <person name="Haas B.J."/>
            <person name="Habib N."/>
            <person name="Wapinski I."/>
            <person name="Roy S."/>
            <person name="Lin M.F."/>
            <person name="Heiman D.I."/>
            <person name="Young S.K."/>
            <person name="Furuya K."/>
            <person name="Guo Y."/>
            <person name="Pidoux A."/>
            <person name="Chen H.M."/>
            <person name="Robbertse B."/>
            <person name="Goldberg J.M."/>
            <person name="Aoki K."/>
            <person name="Bayne E.H."/>
            <person name="Berlin A.M."/>
            <person name="Desjardins C.A."/>
            <person name="Dobbs E."/>
            <person name="Dukaj L."/>
            <person name="Fan L."/>
            <person name="FitzGerald M.G."/>
            <person name="French C."/>
            <person name="Gujja S."/>
            <person name="Hansen K."/>
            <person name="Keifenheim D."/>
            <person name="Levin J.Z."/>
            <person name="Mosher R.A."/>
            <person name="Mueller C.A."/>
            <person name="Pfiffner J."/>
            <person name="Priest M."/>
            <person name="Russ C."/>
            <person name="Smialowska A."/>
            <person name="Swoboda P."/>
            <person name="Sykes S.M."/>
            <person name="Vaughn M."/>
            <person name="Vengrova S."/>
            <person name="Yoder R."/>
            <person name="Zeng Q."/>
            <person name="Allshire R."/>
            <person name="Baulcombe D."/>
            <person name="Birren B.W."/>
            <person name="Brown W."/>
            <person name="Ekwall K."/>
            <person name="Kellis M."/>
            <person name="Leatherwood J."/>
            <person name="Levin H."/>
            <person name="Margalit H."/>
            <person name="Martienssen R."/>
            <person name="Nieduszynski C.A."/>
            <person name="Spatafora J.W."/>
            <person name="Friedman N."/>
            <person name="Dalgaard J.Z."/>
            <person name="Baumann P."/>
            <person name="Niki H."/>
            <person name="Regev A."/>
            <person name="Nusbaum C."/>
        </authorList>
    </citation>
    <scope>NUCLEOTIDE SEQUENCE [LARGE SCALE GENOMIC DNA]</scope>
    <source>
        <strain evidence="8">yFS275 / FY16936</strain>
    </source>
</reference>
<evidence type="ECO:0000256" key="5">
    <source>
        <dbReference type="SAM" id="MobiDB-lite"/>
    </source>
</evidence>
<feature type="domain" description="CHY-type" evidence="6">
    <location>
        <begin position="380"/>
        <end position="448"/>
    </location>
</feature>
<dbReference type="GeneID" id="7051626"/>
<dbReference type="InterPro" id="IPR037274">
    <property type="entry name" value="Znf_CHY_sf"/>
</dbReference>
<keyword evidence="3" id="KW-0862">Zinc</keyword>
<feature type="region of interest" description="Disordered" evidence="5">
    <location>
        <begin position="180"/>
        <end position="213"/>
    </location>
</feature>
<dbReference type="SUPFAM" id="SSF161219">
    <property type="entry name" value="CHY zinc finger-like"/>
    <property type="match status" value="1"/>
</dbReference>
<evidence type="ECO:0000256" key="2">
    <source>
        <dbReference type="ARBA" id="ARBA00022771"/>
    </source>
</evidence>
<dbReference type="STRING" id="402676.B6K475"/>
<evidence type="ECO:0000313" key="7">
    <source>
        <dbReference type="EMBL" id="EEB08282.2"/>
    </source>
</evidence>
<proteinExistence type="predicted"/>